<dbReference type="KEGG" id="zma:109943420"/>
<evidence type="ECO:0000313" key="1">
    <source>
        <dbReference type="EMBL" id="ACR35760.1"/>
    </source>
</evidence>
<dbReference type="AlphaFoldDB" id="C4J3L0"/>
<name>C4J3L0_MAIZE</name>
<sequence>MCLCTHRESPTSRADATKSHILVMVAHAEILLSATRHRFELELGPIPRLGAWTKQESPGTRL</sequence>
<dbReference type="GeneID" id="109943420"/>
<accession>C4J3L0</accession>
<dbReference type="EMBL" id="BT085407">
    <property type="protein sequence ID" value="ACR35760.1"/>
    <property type="molecule type" value="mRNA"/>
</dbReference>
<protein>
    <submittedName>
        <fullName evidence="1">Uncharacterized protein</fullName>
    </submittedName>
</protein>
<organism evidence="1">
    <name type="scientific">Zea mays</name>
    <name type="common">Maize</name>
    <dbReference type="NCBI Taxonomy" id="4577"/>
    <lineage>
        <taxon>Eukaryota</taxon>
        <taxon>Viridiplantae</taxon>
        <taxon>Streptophyta</taxon>
        <taxon>Embryophyta</taxon>
        <taxon>Tracheophyta</taxon>
        <taxon>Spermatophyta</taxon>
        <taxon>Magnoliopsida</taxon>
        <taxon>Liliopsida</taxon>
        <taxon>Poales</taxon>
        <taxon>Poaceae</taxon>
        <taxon>PACMAD clade</taxon>
        <taxon>Panicoideae</taxon>
        <taxon>Andropogonodae</taxon>
        <taxon>Andropogoneae</taxon>
        <taxon>Tripsacinae</taxon>
        <taxon>Zea</taxon>
    </lineage>
</organism>
<proteinExistence type="evidence at transcript level"/>
<dbReference type="RefSeq" id="XP_020401966.1">
    <property type="nucleotide sequence ID" value="XM_020546377.3"/>
</dbReference>
<reference evidence="1" key="2">
    <citation type="submission" date="2012-06" db="EMBL/GenBank/DDBJ databases">
        <authorList>
            <person name="Yu Y."/>
            <person name="Currie J."/>
            <person name="Lomeli R."/>
            <person name="Angelova A."/>
            <person name="Collura K."/>
            <person name="Wissotski M."/>
            <person name="Campos D."/>
            <person name="Kudrna D."/>
            <person name="Golser W."/>
            <person name="Ashely E."/>
            <person name="Descour A."/>
            <person name="Fernandes J."/>
            <person name="Soderlund C."/>
            <person name="Walbot V."/>
        </authorList>
    </citation>
    <scope>NUCLEOTIDE SEQUENCE</scope>
    <source>
        <strain evidence="1">B73</strain>
    </source>
</reference>
<reference evidence="1" key="1">
    <citation type="journal article" date="2009" name="PLoS Genet.">
        <title>Sequencing, mapping, and analysis of 27,455 maize full-length cDNAs.</title>
        <authorList>
            <person name="Soderlund C."/>
            <person name="Descour A."/>
            <person name="Kudrna D."/>
            <person name="Bomhoff M."/>
            <person name="Boyd L."/>
            <person name="Currie J."/>
            <person name="Angelova A."/>
            <person name="Collura K."/>
            <person name="Wissotski M."/>
            <person name="Ashley E."/>
            <person name="Morrow D."/>
            <person name="Fernandes J."/>
            <person name="Walbot V."/>
            <person name="Yu Y."/>
        </authorList>
    </citation>
    <scope>NUCLEOTIDE SEQUENCE</scope>
    <source>
        <strain evidence="1">B73</strain>
    </source>
</reference>